<name>A5KMA2_9FIRM</name>
<evidence type="ECO:0000256" key="1">
    <source>
        <dbReference type="SAM" id="Phobius"/>
    </source>
</evidence>
<protein>
    <submittedName>
        <fullName evidence="2">Uncharacterized protein</fullName>
    </submittedName>
</protein>
<accession>A5KMA2</accession>
<dbReference type="Proteomes" id="UP000003577">
    <property type="component" value="Unassembled WGS sequence"/>
</dbReference>
<feature type="transmembrane region" description="Helical" evidence="1">
    <location>
        <begin position="6"/>
        <end position="23"/>
    </location>
</feature>
<keyword evidence="1" id="KW-0472">Membrane</keyword>
<organism evidence="2 3">
    <name type="scientific">[Ruminococcus] torques ATCC 27756</name>
    <dbReference type="NCBI Taxonomy" id="411460"/>
    <lineage>
        <taxon>Bacteria</taxon>
        <taxon>Bacillati</taxon>
        <taxon>Bacillota</taxon>
        <taxon>Clostridia</taxon>
        <taxon>Lachnospirales</taxon>
        <taxon>Lachnospiraceae</taxon>
        <taxon>Mediterraneibacter</taxon>
    </lineage>
</organism>
<evidence type="ECO:0000313" key="2">
    <source>
        <dbReference type="EMBL" id="EDK24627.1"/>
    </source>
</evidence>
<keyword evidence="1" id="KW-0812">Transmembrane</keyword>
<dbReference type="PaxDb" id="411460-RUMTOR_01366"/>
<dbReference type="EMBL" id="AAVP02000004">
    <property type="protein sequence ID" value="EDK24627.1"/>
    <property type="molecule type" value="Genomic_DNA"/>
</dbReference>
<dbReference type="AlphaFoldDB" id="A5KMA2"/>
<reference evidence="2 3" key="2">
    <citation type="submission" date="2007-04" db="EMBL/GenBank/DDBJ databases">
        <title>Draft genome sequence of Ruminococcus torques (ATCC 27756).</title>
        <authorList>
            <person name="Sudarsanam P."/>
            <person name="Ley R."/>
            <person name="Guruge J."/>
            <person name="Turnbaugh P.J."/>
            <person name="Mahowald M."/>
            <person name="Liep D."/>
            <person name="Gordon J."/>
        </authorList>
    </citation>
    <scope>NUCLEOTIDE SEQUENCE [LARGE SCALE GENOMIC DNA]</scope>
    <source>
        <strain evidence="2 3">ATCC 27756</strain>
    </source>
</reference>
<comment type="caution">
    <text evidence="2">The sequence shown here is derived from an EMBL/GenBank/DDBJ whole genome shotgun (WGS) entry which is preliminary data.</text>
</comment>
<keyword evidence="1" id="KW-1133">Transmembrane helix</keyword>
<gene>
    <name evidence="2" type="ORF">RUMTOR_01366</name>
</gene>
<evidence type="ECO:0000313" key="3">
    <source>
        <dbReference type="Proteomes" id="UP000003577"/>
    </source>
</evidence>
<proteinExistence type="predicted"/>
<dbReference type="RefSeq" id="WP_004847013.1">
    <property type="nucleotide sequence ID" value="NZ_DS264358.1"/>
</dbReference>
<sequence length="73" mass="8381">MIFTFIQLLIMFITVYLCVYSLIDRVLKCIEHCATAKAYGKFREAGIMTKMEAVEENIIKSTKENDNVEKGVN</sequence>
<reference evidence="2 3" key="1">
    <citation type="submission" date="2007-03" db="EMBL/GenBank/DDBJ databases">
        <authorList>
            <person name="Fulton L."/>
            <person name="Clifton S."/>
            <person name="Fulton B."/>
            <person name="Xu J."/>
            <person name="Minx P."/>
            <person name="Pepin K.H."/>
            <person name="Johnson M."/>
            <person name="Thiruvilangam P."/>
            <person name="Bhonagiri V."/>
            <person name="Nash W.E."/>
            <person name="Mardis E.R."/>
            <person name="Wilson R.K."/>
        </authorList>
    </citation>
    <scope>NUCLEOTIDE SEQUENCE [LARGE SCALE GENOMIC DNA]</scope>
    <source>
        <strain evidence="2 3">ATCC 27756</strain>
    </source>
</reference>
<dbReference type="HOGENOM" id="CLU_2716921_0_0_9"/>